<keyword evidence="4" id="KW-1133">Transmembrane helix</keyword>
<evidence type="ECO:0000313" key="7">
    <source>
        <dbReference type="Proteomes" id="UP000734854"/>
    </source>
</evidence>
<dbReference type="GO" id="GO:0016020">
    <property type="term" value="C:membrane"/>
    <property type="evidence" value="ECO:0007669"/>
    <property type="project" value="UniProtKB-SubCell"/>
</dbReference>
<reference evidence="6 7" key="1">
    <citation type="submission" date="2020-08" db="EMBL/GenBank/DDBJ databases">
        <title>Plant Genome Project.</title>
        <authorList>
            <person name="Zhang R.-G."/>
        </authorList>
    </citation>
    <scope>NUCLEOTIDE SEQUENCE [LARGE SCALE GENOMIC DNA]</scope>
    <source>
        <tissue evidence="6">Rhizome</tissue>
    </source>
</reference>
<dbReference type="Proteomes" id="UP000734854">
    <property type="component" value="Unassembled WGS sequence"/>
</dbReference>
<evidence type="ECO:0000256" key="2">
    <source>
        <dbReference type="ARBA" id="ARBA00009074"/>
    </source>
</evidence>
<keyword evidence="5" id="KW-0472">Membrane</keyword>
<comment type="caution">
    <text evidence="6">The sequence shown here is derived from an EMBL/GenBank/DDBJ whole genome shotgun (WGS) entry which is preliminary data.</text>
</comment>
<keyword evidence="3" id="KW-0812">Transmembrane</keyword>
<evidence type="ECO:0000256" key="5">
    <source>
        <dbReference type="ARBA" id="ARBA00023136"/>
    </source>
</evidence>
<organism evidence="6 7">
    <name type="scientific">Zingiber officinale</name>
    <name type="common">Ginger</name>
    <name type="synonym">Amomum zingiber</name>
    <dbReference type="NCBI Taxonomy" id="94328"/>
    <lineage>
        <taxon>Eukaryota</taxon>
        <taxon>Viridiplantae</taxon>
        <taxon>Streptophyta</taxon>
        <taxon>Embryophyta</taxon>
        <taxon>Tracheophyta</taxon>
        <taxon>Spermatophyta</taxon>
        <taxon>Magnoliopsida</taxon>
        <taxon>Liliopsida</taxon>
        <taxon>Zingiberales</taxon>
        <taxon>Zingiberaceae</taxon>
        <taxon>Zingiber</taxon>
    </lineage>
</organism>
<comment type="subcellular location">
    <subcellularLocation>
        <location evidence="1">Membrane</location>
    </subcellularLocation>
</comment>
<name>A0A8J5C4E7_ZINOF</name>
<evidence type="ECO:0000256" key="1">
    <source>
        <dbReference type="ARBA" id="ARBA00004370"/>
    </source>
</evidence>
<dbReference type="InterPro" id="IPR007749">
    <property type="entry name" value="DUF677"/>
</dbReference>
<accession>A0A8J5C4E7</accession>
<evidence type="ECO:0000256" key="3">
    <source>
        <dbReference type="ARBA" id="ARBA00022692"/>
    </source>
</evidence>
<dbReference type="PANTHER" id="PTHR31113:SF20">
    <property type="entry name" value="UPF0496 PROTEIN 2-RELATED"/>
    <property type="match status" value="1"/>
</dbReference>
<protein>
    <submittedName>
        <fullName evidence="6">Uncharacterized protein</fullName>
    </submittedName>
</protein>
<comment type="similarity">
    <text evidence="2">Belongs to the UPF0496 family.</text>
</comment>
<evidence type="ECO:0000256" key="4">
    <source>
        <dbReference type="ARBA" id="ARBA00022989"/>
    </source>
</evidence>
<gene>
    <name evidence="6" type="ORF">ZIOFF_073175</name>
</gene>
<sequence>MQNAAEAAGSSAFQGSKICTTHFTYINSYTSFFLLQHKLHATKERVFVVEHAVSLRKRQMGKSVEEEYLCAIRTSSYTNLCLQVEEALSASASAPSPSPDYTVLLQPDQETLAGIIRDAQPRLPRLVVAFFNTTSRACRSCGSLLDSIHSARANQAQLGEARFAAGAGGGSFAIAGLRRFRRQRNPFSEEVELDDPVAQQLMMTHRQLAVSRGRQRRRRMAARFCGGREGAEEEGREAAQVGAAARGAFALERDMDTLGSMVRRVREEIDHARQVIRMLMVAEAEEEEEDKEWPSGVERVLVMAEEVVRELGARERGLMQQLRELEEYIFLCFININRTRRMVVHHIQLRHTILSPSISSRPGPGPVPQADLSSSLVHVASSYIVF</sequence>
<proteinExistence type="inferred from homology"/>
<dbReference type="PANTHER" id="PTHR31113">
    <property type="entry name" value="UPF0496 PROTEIN 3-RELATED"/>
    <property type="match status" value="1"/>
</dbReference>
<dbReference type="EMBL" id="JACMSC010000022">
    <property type="protein sequence ID" value="KAG6468487.1"/>
    <property type="molecule type" value="Genomic_DNA"/>
</dbReference>
<keyword evidence="7" id="KW-1185">Reference proteome</keyword>
<evidence type="ECO:0000313" key="6">
    <source>
        <dbReference type="EMBL" id="KAG6468487.1"/>
    </source>
</evidence>
<dbReference type="AlphaFoldDB" id="A0A8J5C4E7"/>